<dbReference type="EMBL" id="JBANAX010000757">
    <property type="protein sequence ID" value="KAL1194276.1"/>
    <property type="molecule type" value="Genomic_DNA"/>
</dbReference>
<protein>
    <submittedName>
        <fullName evidence="2">F-box protein</fullName>
    </submittedName>
</protein>
<evidence type="ECO:0000259" key="1">
    <source>
        <dbReference type="Pfam" id="PF07734"/>
    </source>
</evidence>
<dbReference type="NCBIfam" id="TIGR01640">
    <property type="entry name" value="F_box_assoc_1"/>
    <property type="match status" value="1"/>
</dbReference>
<sequence>MYALGSYQDNKSGNNSYKILSHKVSYIYRDHFEIYEINSNSWSILDVTMDCKLVFSRSVSLKGKTYWIATDEEEKQLGMFLISFDYTTERFGRLCLPYQYPSYWNMSLSVVEKKI</sequence>
<dbReference type="InterPro" id="IPR006527">
    <property type="entry name" value="F-box-assoc_dom_typ1"/>
</dbReference>
<gene>
    <name evidence="2" type="ORF">V5N11_025997</name>
</gene>
<proteinExistence type="predicted"/>
<dbReference type="Pfam" id="PF07734">
    <property type="entry name" value="FBA_1"/>
    <property type="match status" value="1"/>
</dbReference>
<evidence type="ECO:0000313" key="2">
    <source>
        <dbReference type="EMBL" id="KAL1194276.1"/>
    </source>
</evidence>
<name>A0ABD0ZHZ2_CARAN</name>
<comment type="caution">
    <text evidence="2">The sequence shown here is derived from an EMBL/GenBank/DDBJ whole genome shotgun (WGS) entry which is preliminary data.</text>
</comment>
<dbReference type="AlphaFoldDB" id="A0ABD0ZHZ2"/>
<feature type="domain" description="F-box associated beta-propeller type 1" evidence="1">
    <location>
        <begin position="2"/>
        <end position="113"/>
    </location>
</feature>
<dbReference type="Proteomes" id="UP001558713">
    <property type="component" value="Unassembled WGS sequence"/>
</dbReference>
<keyword evidence="3" id="KW-1185">Reference proteome</keyword>
<accession>A0ABD0ZHZ2</accession>
<dbReference type="InterPro" id="IPR017451">
    <property type="entry name" value="F-box-assoc_interact_dom"/>
</dbReference>
<organism evidence="2 3">
    <name type="scientific">Cardamine amara subsp. amara</name>
    <dbReference type="NCBI Taxonomy" id="228776"/>
    <lineage>
        <taxon>Eukaryota</taxon>
        <taxon>Viridiplantae</taxon>
        <taxon>Streptophyta</taxon>
        <taxon>Embryophyta</taxon>
        <taxon>Tracheophyta</taxon>
        <taxon>Spermatophyta</taxon>
        <taxon>Magnoliopsida</taxon>
        <taxon>eudicotyledons</taxon>
        <taxon>Gunneridae</taxon>
        <taxon>Pentapetalae</taxon>
        <taxon>rosids</taxon>
        <taxon>malvids</taxon>
        <taxon>Brassicales</taxon>
        <taxon>Brassicaceae</taxon>
        <taxon>Cardamineae</taxon>
        <taxon>Cardamine</taxon>
    </lineage>
</organism>
<reference evidence="2 3" key="1">
    <citation type="submission" date="2024-04" db="EMBL/GenBank/DDBJ databases">
        <title>Genome assembly C_amara_ONT_v2.</title>
        <authorList>
            <person name="Yant L."/>
            <person name="Moore C."/>
            <person name="Slenker M."/>
        </authorList>
    </citation>
    <scope>NUCLEOTIDE SEQUENCE [LARGE SCALE GENOMIC DNA]</scope>
    <source>
        <tissue evidence="2">Leaf</tissue>
    </source>
</reference>
<evidence type="ECO:0000313" key="3">
    <source>
        <dbReference type="Proteomes" id="UP001558713"/>
    </source>
</evidence>